<evidence type="ECO:0000259" key="8">
    <source>
        <dbReference type="Pfam" id="PF07715"/>
    </source>
</evidence>
<gene>
    <name evidence="9" type="ORF">BAZ10_06590</name>
</gene>
<dbReference type="SUPFAM" id="SSF56935">
    <property type="entry name" value="Porins"/>
    <property type="match status" value="1"/>
</dbReference>
<name>A0A1T3MHI5_9FLAO</name>
<comment type="subcellular location">
    <subcellularLocation>
        <location evidence="1 7">Cell outer membrane</location>
        <topology evidence="1 7">Multi-pass membrane protein</topology>
    </subcellularLocation>
</comment>
<protein>
    <submittedName>
        <fullName evidence="9">SusC/RagA family TonB-linked outer membrane protein</fullName>
    </submittedName>
</protein>
<sequence>MNVKLRMLSAGVLFFIGQNVTAQKAKKDTSSIRDIEGVVVTALGIKREEKSLGYAASKVKSEDLTQVASQNFVNSLSGKVSGLQVISSGGAPGQASRLVIRGGNKSLTNSNEPLYVIDGIPVTNANDGDFNNNGVINTTVTGIASPNRVADINPDDIENVTILKGAAGAVLYGNRGSNGVVVITTKSGKVRGGKPVITFTTKIGVDNVLKLPDYQTVYAQGNNGVYAEGTSLSFGPKIEGQTIQSVAAGAILGKGPQSIKLKVYDPRKSFFGTGITKENNISLAHTINNTNLFFSAGHNSQTSIVPNQEYEKVNFRFNGNFKLTDRFSAGVNTSYSRSWGNIPFTGQDGNNPVFSILHVPVSWDLIGYGYQRPDNDRQINFRGGSFDNPLWSVYKNFAKTNSNRFIAGFNLGYDLTDWLKLSYRIGNDYFSDNRILFRDIYSGGSPNGLLRFDDITREELTSTFMANINKNITDNFNLTLNLGQDYNIRKYRNLITQGSALVLPGIANTNNIKTFDPGYDYTSKRALFGVFADLTLSYKNYLYLNLVGREEWSSTLPENNRSYFYPGGSLSFIFTDAFGINKKIMNYGKVRIGASRTARDANPYMIYNVYDKGVFTDGFTDGITFPFIGLPGYSVANTLNNLNLKPEFTNEYEVGADLRFFKDRISIDFTYFRNVNTDGIIPLEISPTTGARRTIINSGKTSSNGIEVMFKATPVKTKDFTWEVGFNFSRIRSLVEEIYPGVDKIYLGGFSGNPAIYAVKGERYGSIIGTKYARNEKGEILVGNNGIPLRQDGANLGYVEPDWTGGVSTSFKYKGVYLNALLDIRQGGYLYSGTEELLDVYGVSAKTLNRDENYIFPGVNSTTGAPNNVVVKRGSAWYGSAYPNEEYVYKNNWVKLRELSIGYSFKLPGIDYIRNVDLGLYGRNLYLWTKIPHIDPESSSFGTGNAQGVSRMAFPSTRSFGFSLKVQF</sequence>
<dbReference type="GO" id="GO:0009279">
    <property type="term" value="C:cell outer membrane"/>
    <property type="evidence" value="ECO:0007669"/>
    <property type="project" value="UniProtKB-SubCell"/>
</dbReference>
<keyword evidence="4 7" id="KW-0812">Transmembrane</keyword>
<accession>A0A1T3MHI5</accession>
<dbReference type="NCBIfam" id="TIGR04056">
    <property type="entry name" value="OMP_RagA_SusC"/>
    <property type="match status" value="1"/>
</dbReference>
<dbReference type="AlphaFoldDB" id="A0A1T3MHI5"/>
<reference evidence="9 10" key="1">
    <citation type="submission" date="2016-06" db="EMBL/GenBank/DDBJ databases">
        <title>Revisiting the taxonomy of the Elizabethkingia Genus based on Whole-Genome Sequencing, Optical Mapping, and MALDI-TOF.</title>
        <authorList>
            <person name="Nicholson A.C."/>
        </authorList>
    </citation>
    <scope>NUCLEOTIDE SEQUENCE [LARGE SCALE GENOMIC DNA]</scope>
    <source>
        <strain evidence="9 10">G4070</strain>
    </source>
</reference>
<dbReference type="EMBL" id="MAHX01000016">
    <property type="protein sequence ID" value="OPC63740.1"/>
    <property type="molecule type" value="Genomic_DNA"/>
</dbReference>
<evidence type="ECO:0000256" key="4">
    <source>
        <dbReference type="ARBA" id="ARBA00022692"/>
    </source>
</evidence>
<keyword evidence="2 7" id="KW-0813">Transport</keyword>
<evidence type="ECO:0000256" key="1">
    <source>
        <dbReference type="ARBA" id="ARBA00004571"/>
    </source>
</evidence>
<dbReference type="InterPro" id="IPR012910">
    <property type="entry name" value="Plug_dom"/>
</dbReference>
<organism evidence="9 10">
    <name type="scientific">Elizabethkingia occulta</name>
    <dbReference type="NCBI Taxonomy" id="1867263"/>
    <lineage>
        <taxon>Bacteria</taxon>
        <taxon>Pseudomonadati</taxon>
        <taxon>Bacteroidota</taxon>
        <taxon>Flavobacteriia</taxon>
        <taxon>Flavobacteriales</taxon>
        <taxon>Weeksellaceae</taxon>
        <taxon>Elizabethkingia</taxon>
    </lineage>
</organism>
<dbReference type="PROSITE" id="PS52016">
    <property type="entry name" value="TONB_DEPENDENT_REC_3"/>
    <property type="match status" value="1"/>
</dbReference>
<proteinExistence type="inferred from homology"/>
<dbReference type="Gene3D" id="2.170.130.10">
    <property type="entry name" value="TonB-dependent receptor, plug domain"/>
    <property type="match status" value="1"/>
</dbReference>
<evidence type="ECO:0000256" key="5">
    <source>
        <dbReference type="ARBA" id="ARBA00023136"/>
    </source>
</evidence>
<dbReference type="InterPro" id="IPR023996">
    <property type="entry name" value="TonB-dep_OMP_SusC/RagA"/>
</dbReference>
<keyword evidence="3 7" id="KW-1134">Transmembrane beta strand</keyword>
<evidence type="ECO:0000256" key="3">
    <source>
        <dbReference type="ARBA" id="ARBA00022452"/>
    </source>
</evidence>
<dbReference type="Gene3D" id="2.40.170.20">
    <property type="entry name" value="TonB-dependent receptor, beta-barrel domain"/>
    <property type="match status" value="1"/>
</dbReference>
<dbReference type="Proteomes" id="UP000190813">
    <property type="component" value="Unassembled WGS sequence"/>
</dbReference>
<dbReference type="InterPro" id="IPR037066">
    <property type="entry name" value="Plug_dom_sf"/>
</dbReference>
<dbReference type="Pfam" id="PF07715">
    <property type="entry name" value="Plug"/>
    <property type="match status" value="1"/>
</dbReference>
<evidence type="ECO:0000256" key="7">
    <source>
        <dbReference type="PROSITE-ProRule" id="PRU01360"/>
    </source>
</evidence>
<comment type="caution">
    <text evidence="9">The sequence shown here is derived from an EMBL/GenBank/DDBJ whole genome shotgun (WGS) entry which is preliminary data.</text>
</comment>
<evidence type="ECO:0000256" key="2">
    <source>
        <dbReference type="ARBA" id="ARBA00022448"/>
    </source>
</evidence>
<keyword evidence="6 7" id="KW-0998">Cell outer membrane</keyword>
<comment type="similarity">
    <text evidence="7">Belongs to the TonB-dependent receptor family.</text>
</comment>
<dbReference type="InterPro" id="IPR039426">
    <property type="entry name" value="TonB-dep_rcpt-like"/>
</dbReference>
<keyword evidence="5 7" id="KW-0472">Membrane</keyword>
<evidence type="ECO:0000313" key="10">
    <source>
        <dbReference type="Proteomes" id="UP000190813"/>
    </source>
</evidence>
<dbReference type="InterPro" id="IPR036942">
    <property type="entry name" value="Beta-barrel_TonB_sf"/>
</dbReference>
<evidence type="ECO:0000256" key="6">
    <source>
        <dbReference type="ARBA" id="ARBA00023237"/>
    </source>
</evidence>
<dbReference type="RefSeq" id="WP_078772342.1">
    <property type="nucleotide sequence ID" value="NZ_CBCSBR010000033.1"/>
</dbReference>
<feature type="domain" description="TonB-dependent receptor plug" evidence="8">
    <location>
        <begin position="51"/>
        <end position="180"/>
    </location>
</feature>
<evidence type="ECO:0000313" key="9">
    <source>
        <dbReference type="EMBL" id="OPC63740.1"/>
    </source>
</evidence>
<keyword evidence="10" id="KW-1185">Reference proteome</keyword>